<dbReference type="PANTHER" id="PTHR35546">
    <property type="entry name" value="F-BOX PROTEIN INTERACTION DOMAIN PROTEIN-RELATED"/>
    <property type="match status" value="1"/>
</dbReference>
<gene>
    <name evidence="2" type="ORF">Cgig2_002543</name>
</gene>
<organism evidence="2 3">
    <name type="scientific">Carnegiea gigantea</name>
    <dbReference type="NCBI Taxonomy" id="171969"/>
    <lineage>
        <taxon>Eukaryota</taxon>
        <taxon>Viridiplantae</taxon>
        <taxon>Streptophyta</taxon>
        <taxon>Embryophyta</taxon>
        <taxon>Tracheophyta</taxon>
        <taxon>Spermatophyta</taxon>
        <taxon>Magnoliopsida</taxon>
        <taxon>eudicotyledons</taxon>
        <taxon>Gunneridae</taxon>
        <taxon>Pentapetalae</taxon>
        <taxon>Caryophyllales</taxon>
        <taxon>Cactineae</taxon>
        <taxon>Cactaceae</taxon>
        <taxon>Cactoideae</taxon>
        <taxon>Echinocereeae</taxon>
        <taxon>Carnegiea</taxon>
    </lineage>
</organism>
<evidence type="ECO:0000259" key="1">
    <source>
        <dbReference type="Pfam" id="PF07734"/>
    </source>
</evidence>
<dbReference type="OrthoDB" id="1611411at2759"/>
<evidence type="ECO:0000313" key="2">
    <source>
        <dbReference type="EMBL" id="KAJ8449411.1"/>
    </source>
</evidence>
<dbReference type="InterPro" id="IPR055290">
    <property type="entry name" value="At3g26010-like"/>
</dbReference>
<name>A0A9Q1KRA6_9CARY</name>
<dbReference type="EMBL" id="JAKOGI010000022">
    <property type="protein sequence ID" value="KAJ8449411.1"/>
    <property type="molecule type" value="Genomic_DNA"/>
</dbReference>
<reference evidence="2" key="1">
    <citation type="submission" date="2022-04" db="EMBL/GenBank/DDBJ databases">
        <title>Carnegiea gigantea Genome sequencing and assembly v2.</title>
        <authorList>
            <person name="Copetti D."/>
            <person name="Sanderson M.J."/>
            <person name="Burquez A."/>
            <person name="Wojciechowski M.F."/>
        </authorList>
    </citation>
    <scope>NUCLEOTIDE SEQUENCE</scope>
    <source>
        <strain evidence="2">SGP5-SGP5p</strain>
        <tissue evidence="2">Aerial part</tissue>
    </source>
</reference>
<proteinExistence type="predicted"/>
<protein>
    <recommendedName>
        <fullName evidence="1">F-box associated beta-propeller type 1 domain-containing protein</fullName>
    </recommendedName>
</protein>
<dbReference type="Pfam" id="PF07734">
    <property type="entry name" value="FBA_1"/>
    <property type="match status" value="1"/>
</dbReference>
<sequence length="385" mass="43827">MRNLGLSKPNFQRGKLGSAETVDDDEYLTTESDTRSECLSEDIDPYKNLGIELLPSSNKLSVSKFNYLSGQLSPSPSKSVFDHSSCIGLVLIPKQKAQRSQIEYVPLNQSQLSSVSCLTFLDSQNIEIVQSCNGLLLCLSLINHSYYVCNQSTQQSKLLPSSPYMDDQFVLNFLAFDPVYSPHYSVVCVKRLSRQNPLHQIAIYSSSSSGEPFLASGDIDFRDGVFCNGAIHWTRGTSKGLYFDVNRQCLGEMPKPPLQEGCSFVHCKHFGKSQGCLHYVARHEDPHYYEVFEMKRDYSGWILKFRIDLQNLNPFFPQYECDVLYIACGRSKNHLEIFLCMPSEVIAYNPKDESTQKVCNLRQLRRHYSVWLRVYTVHEILGGHC</sequence>
<dbReference type="AlphaFoldDB" id="A0A9Q1KRA6"/>
<evidence type="ECO:0000313" key="3">
    <source>
        <dbReference type="Proteomes" id="UP001153076"/>
    </source>
</evidence>
<feature type="domain" description="F-box associated beta-propeller type 1" evidence="1">
    <location>
        <begin position="113"/>
        <end position="261"/>
    </location>
</feature>
<comment type="caution">
    <text evidence="2">The sequence shown here is derived from an EMBL/GenBank/DDBJ whole genome shotgun (WGS) entry which is preliminary data.</text>
</comment>
<accession>A0A9Q1KRA6</accession>
<dbReference type="PANTHER" id="PTHR35546:SF25">
    <property type="entry name" value="F-BOX DOMAIN-CONTAINING PROTEIN"/>
    <property type="match status" value="1"/>
</dbReference>
<keyword evidence="3" id="KW-1185">Reference proteome</keyword>
<dbReference type="Proteomes" id="UP001153076">
    <property type="component" value="Unassembled WGS sequence"/>
</dbReference>
<dbReference type="InterPro" id="IPR006527">
    <property type="entry name" value="F-box-assoc_dom_typ1"/>
</dbReference>